<evidence type="ECO:0000256" key="7">
    <source>
        <dbReference type="RuleBase" id="RU003879"/>
    </source>
</evidence>
<evidence type="ECO:0000313" key="10">
    <source>
        <dbReference type="Proteomes" id="UP001595462"/>
    </source>
</evidence>
<evidence type="ECO:0000256" key="6">
    <source>
        <dbReference type="ARBA" id="ARBA00023136"/>
    </source>
</evidence>
<comment type="similarity">
    <text evidence="2 7">Belongs to the ExbD/TolR family.</text>
</comment>
<evidence type="ECO:0000256" key="8">
    <source>
        <dbReference type="SAM" id="Phobius"/>
    </source>
</evidence>
<dbReference type="RefSeq" id="WP_380690232.1">
    <property type="nucleotide sequence ID" value="NZ_JBHRSS010000006.1"/>
</dbReference>
<feature type="transmembrane region" description="Helical" evidence="8">
    <location>
        <begin position="20"/>
        <end position="39"/>
    </location>
</feature>
<evidence type="ECO:0000256" key="1">
    <source>
        <dbReference type="ARBA" id="ARBA00004162"/>
    </source>
</evidence>
<evidence type="ECO:0000313" key="9">
    <source>
        <dbReference type="EMBL" id="MFC3104768.1"/>
    </source>
</evidence>
<gene>
    <name evidence="9" type="ORF">ACFOSU_12825</name>
</gene>
<comment type="subcellular location">
    <subcellularLocation>
        <location evidence="1">Cell membrane</location>
        <topology evidence="1">Single-pass membrane protein</topology>
    </subcellularLocation>
    <subcellularLocation>
        <location evidence="7">Cell membrane</location>
        <topology evidence="7">Single-pass type II membrane protein</topology>
    </subcellularLocation>
</comment>
<dbReference type="EMBL" id="JBHRSS010000006">
    <property type="protein sequence ID" value="MFC3104768.1"/>
    <property type="molecule type" value="Genomic_DNA"/>
</dbReference>
<evidence type="ECO:0000256" key="5">
    <source>
        <dbReference type="ARBA" id="ARBA00022989"/>
    </source>
</evidence>
<sequence>MRFSRRHRARNNGDESILPLTNVVFLLLIFFMLAGRITGPQPFEVDPPRSASEAAADASAIEVQLSSTGALALDGKPVELDALTDVVRGELDAHPDWPLRLKADGGGDATRVVAVMHALRDAGATKLRLITLTTDSE</sequence>
<keyword evidence="7" id="KW-0813">Transport</keyword>
<name>A0ABV7EPW9_9GAMM</name>
<reference evidence="10" key="1">
    <citation type="journal article" date="2019" name="Int. J. Syst. Evol. Microbiol.">
        <title>The Global Catalogue of Microorganisms (GCM) 10K type strain sequencing project: providing services to taxonomists for standard genome sequencing and annotation.</title>
        <authorList>
            <consortium name="The Broad Institute Genomics Platform"/>
            <consortium name="The Broad Institute Genome Sequencing Center for Infectious Disease"/>
            <person name="Wu L."/>
            <person name="Ma J."/>
        </authorList>
    </citation>
    <scope>NUCLEOTIDE SEQUENCE [LARGE SCALE GENOMIC DNA]</scope>
    <source>
        <strain evidence="10">KCTC 52640</strain>
    </source>
</reference>
<dbReference type="InterPro" id="IPR003400">
    <property type="entry name" value="ExbD"/>
</dbReference>
<keyword evidence="10" id="KW-1185">Reference proteome</keyword>
<evidence type="ECO:0000256" key="4">
    <source>
        <dbReference type="ARBA" id="ARBA00022692"/>
    </source>
</evidence>
<dbReference type="PANTHER" id="PTHR30558:SF3">
    <property type="entry name" value="BIOPOLYMER TRANSPORT PROTEIN EXBD-RELATED"/>
    <property type="match status" value="1"/>
</dbReference>
<keyword evidence="6 8" id="KW-0472">Membrane</keyword>
<evidence type="ECO:0000256" key="3">
    <source>
        <dbReference type="ARBA" id="ARBA00022475"/>
    </source>
</evidence>
<keyword evidence="4 7" id="KW-0812">Transmembrane</keyword>
<comment type="caution">
    <text evidence="9">The sequence shown here is derived from an EMBL/GenBank/DDBJ whole genome shotgun (WGS) entry which is preliminary data.</text>
</comment>
<dbReference type="PANTHER" id="PTHR30558">
    <property type="entry name" value="EXBD MEMBRANE COMPONENT OF PMF-DRIVEN MACROMOLECULE IMPORT SYSTEM"/>
    <property type="match status" value="1"/>
</dbReference>
<dbReference type="Gene3D" id="3.30.420.270">
    <property type="match status" value="1"/>
</dbReference>
<keyword evidence="3" id="KW-1003">Cell membrane</keyword>
<dbReference type="Proteomes" id="UP001595462">
    <property type="component" value="Unassembled WGS sequence"/>
</dbReference>
<dbReference type="Pfam" id="PF02472">
    <property type="entry name" value="ExbD"/>
    <property type="match status" value="1"/>
</dbReference>
<keyword evidence="7" id="KW-0653">Protein transport</keyword>
<accession>A0ABV7EPW9</accession>
<organism evidence="9 10">
    <name type="scientific">Salinisphaera aquimarina</name>
    <dbReference type="NCBI Taxonomy" id="2094031"/>
    <lineage>
        <taxon>Bacteria</taxon>
        <taxon>Pseudomonadati</taxon>
        <taxon>Pseudomonadota</taxon>
        <taxon>Gammaproteobacteria</taxon>
        <taxon>Salinisphaerales</taxon>
        <taxon>Salinisphaeraceae</taxon>
        <taxon>Salinisphaera</taxon>
    </lineage>
</organism>
<evidence type="ECO:0000256" key="2">
    <source>
        <dbReference type="ARBA" id="ARBA00005811"/>
    </source>
</evidence>
<keyword evidence="5 8" id="KW-1133">Transmembrane helix</keyword>
<proteinExistence type="inferred from homology"/>
<protein>
    <submittedName>
        <fullName evidence="9">ExbD/TolR family protein</fullName>
    </submittedName>
</protein>